<dbReference type="PIRSF" id="PIRSF000232">
    <property type="entry name" value="YdjA"/>
    <property type="match status" value="1"/>
</dbReference>
<evidence type="ECO:0000256" key="5">
    <source>
        <dbReference type="ARBA" id="ARBA00023002"/>
    </source>
</evidence>
<dbReference type="SUPFAM" id="SSF55469">
    <property type="entry name" value="FMN-dependent nitroreductase-like"/>
    <property type="match status" value="1"/>
</dbReference>
<evidence type="ECO:0000256" key="7">
    <source>
        <dbReference type="PIRNR" id="PIRNR000232"/>
    </source>
</evidence>
<organism evidence="10 11">
    <name type="scientific">Lolliginicoccus lacisalsi</name>
    <dbReference type="NCBI Taxonomy" id="2742202"/>
    <lineage>
        <taxon>Bacteria</taxon>
        <taxon>Bacillati</taxon>
        <taxon>Actinomycetota</taxon>
        <taxon>Actinomycetes</taxon>
        <taxon>Mycobacteriales</taxon>
        <taxon>Hoyosellaceae</taxon>
        <taxon>Lolliginicoccus</taxon>
    </lineage>
</organism>
<dbReference type="EC" id="1.-.-.-" evidence="7"/>
<evidence type="ECO:0000256" key="2">
    <source>
        <dbReference type="ARBA" id="ARBA00022630"/>
    </source>
</evidence>
<dbReference type="PANTHER" id="PTHR43821">
    <property type="entry name" value="NAD(P)H NITROREDUCTASE YDJA-RELATED"/>
    <property type="match status" value="1"/>
</dbReference>
<evidence type="ECO:0000256" key="4">
    <source>
        <dbReference type="ARBA" id="ARBA00022857"/>
    </source>
</evidence>
<dbReference type="EMBL" id="JACYWE010000009">
    <property type="protein sequence ID" value="MBD8507640.1"/>
    <property type="molecule type" value="Genomic_DNA"/>
</dbReference>
<dbReference type="InterPro" id="IPR029479">
    <property type="entry name" value="Nitroreductase"/>
</dbReference>
<dbReference type="InterPro" id="IPR052530">
    <property type="entry name" value="NAD(P)H_nitroreductase"/>
</dbReference>
<keyword evidence="5 7" id="KW-0560">Oxidoreductase</keyword>
<name>A0A927JEE2_9ACTN</name>
<keyword evidence="3 7" id="KW-0288">FMN</keyword>
<evidence type="ECO:0000313" key="10">
    <source>
        <dbReference type="EMBL" id="MBD8507640.1"/>
    </source>
</evidence>
<dbReference type="AlphaFoldDB" id="A0A927JEE2"/>
<dbReference type="PANTHER" id="PTHR43821:SF1">
    <property type="entry name" value="NAD(P)H NITROREDUCTASE YDJA-RELATED"/>
    <property type="match status" value="1"/>
</dbReference>
<keyword evidence="6 7" id="KW-0520">NAD</keyword>
<feature type="binding site" evidence="8">
    <location>
        <position position="37"/>
    </location>
    <ligand>
        <name>FMN</name>
        <dbReference type="ChEBI" id="CHEBI:58210"/>
        <note>ligand shared between dimeric partners</note>
    </ligand>
</feature>
<evidence type="ECO:0000256" key="1">
    <source>
        <dbReference type="ARBA" id="ARBA00007118"/>
    </source>
</evidence>
<keyword evidence="2 7" id="KW-0285">Flavoprotein</keyword>
<reference evidence="10" key="1">
    <citation type="submission" date="2020-09" db="EMBL/GenBank/DDBJ databases">
        <title>Hoyosella lacisalsi sp. nov., a halotolerant actinobacterium isolated from soil of Lake Gudzhirganskoe.</title>
        <authorList>
            <person name="Yang Q."/>
            <person name="Guo P.Y."/>
            <person name="Liu S.W."/>
            <person name="Li F.N."/>
            <person name="Sun C.H."/>
        </authorList>
    </citation>
    <scope>NUCLEOTIDE SEQUENCE</scope>
    <source>
        <strain evidence="10">G463</strain>
    </source>
</reference>
<proteinExistence type="inferred from homology"/>
<dbReference type="GO" id="GO:0016491">
    <property type="term" value="F:oxidoreductase activity"/>
    <property type="evidence" value="ECO:0007669"/>
    <property type="project" value="UniProtKB-UniRule"/>
</dbReference>
<feature type="binding site" description="in other chain" evidence="8">
    <location>
        <begin position="135"/>
        <end position="137"/>
    </location>
    <ligand>
        <name>FMN</name>
        <dbReference type="ChEBI" id="CHEBI:58210"/>
        <note>ligand shared between dimeric partners</note>
    </ligand>
</feature>
<feature type="domain" description="Nitroreductase" evidence="9">
    <location>
        <begin position="6"/>
        <end position="165"/>
    </location>
</feature>
<evidence type="ECO:0000259" key="9">
    <source>
        <dbReference type="Pfam" id="PF00881"/>
    </source>
</evidence>
<comment type="similarity">
    <text evidence="1 7">Belongs to the nitroreductase family.</text>
</comment>
<dbReference type="Gene3D" id="3.40.109.10">
    <property type="entry name" value="NADH Oxidase"/>
    <property type="match status" value="1"/>
</dbReference>
<protein>
    <recommendedName>
        <fullName evidence="7">Putative NAD(P)H nitroreductase</fullName>
        <ecNumber evidence="7">1.-.-.-</ecNumber>
    </recommendedName>
</protein>
<evidence type="ECO:0000256" key="8">
    <source>
        <dbReference type="PIRSR" id="PIRSR000232-1"/>
    </source>
</evidence>
<evidence type="ECO:0000313" key="11">
    <source>
        <dbReference type="Proteomes" id="UP000642993"/>
    </source>
</evidence>
<comment type="cofactor">
    <cofactor evidence="8">
        <name>FMN</name>
        <dbReference type="ChEBI" id="CHEBI:58210"/>
    </cofactor>
    <text evidence="8">Binds 1 FMN per subunit.</text>
</comment>
<evidence type="ECO:0000256" key="3">
    <source>
        <dbReference type="ARBA" id="ARBA00022643"/>
    </source>
</evidence>
<keyword evidence="11" id="KW-1185">Reference proteome</keyword>
<comment type="caution">
    <text evidence="10">The sequence shown here is derived from an EMBL/GenBank/DDBJ whole genome shotgun (WGS) entry which is preliminary data.</text>
</comment>
<dbReference type="InterPro" id="IPR000415">
    <property type="entry name" value="Nitroreductase-like"/>
</dbReference>
<dbReference type="InterPro" id="IPR026021">
    <property type="entry name" value="YdjA-like"/>
</dbReference>
<evidence type="ECO:0000256" key="6">
    <source>
        <dbReference type="ARBA" id="ARBA00023027"/>
    </source>
</evidence>
<gene>
    <name evidence="10" type="ORF">HT102_14225</name>
</gene>
<dbReference type="Pfam" id="PF00881">
    <property type="entry name" value="Nitroreductase"/>
    <property type="match status" value="1"/>
</dbReference>
<accession>A0A927JEE2</accession>
<keyword evidence="4 7" id="KW-0521">NADP</keyword>
<feature type="binding site" description="in other chain" evidence="8">
    <location>
        <begin position="8"/>
        <end position="10"/>
    </location>
    <ligand>
        <name>FMN</name>
        <dbReference type="ChEBI" id="CHEBI:58210"/>
        <note>ligand shared between dimeric partners</note>
    </ligand>
</feature>
<dbReference type="Proteomes" id="UP000642993">
    <property type="component" value="Unassembled WGS sequence"/>
</dbReference>
<sequence>MADLLSARRSFLTLTDEAPSDADITRLVQACTSVADHKALRPWRVITLRGAARERMGEAIAGHMHGDVPGLTDPEQIEDARKLAAKPLRAPLLIALVHRAVRPPSVPEWEQIATAAGVGHYLSLLLHDEGWGVVWRTGPFVDMPAVATMHGLAAHERLLGWLYVGGIEPGDDKPRNRKIDAEHLITRLA</sequence>